<dbReference type="PANTHER" id="PTHR42718:SF46">
    <property type="entry name" value="BLR6921 PROTEIN"/>
    <property type="match status" value="1"/>
</dbReference>
<feature type="transmembrane region" description="Helical" evidence="7">
    <location>
        <begin position="423"/>
        <end position="442"/>
    </location>
</feature>
<dbReference type="Gene3D" id="1.20.1250.20">
    <property type="entry name" value="MFS general substrate transporter like domains"/>
    <property type="match status" value="1"/>
</dbReference>
<feature type="transmembrane region" description="Helical" evidence="7">
    <location>
        <begin position="31"/>
        <end position="50"/>
    </location>
</feature>
<evidence type="ECO:0000256" key="4">
    <source>
        <dbReference type="ARBA" id="ARBA00022692"/>
    </source>
</evidence>
<feature type="transmembrane region" description="Helical" evidence="7">
    <location>
        <begin position="454"/>
        <end position="475"/>
    </location>
</feature>
<keyword evidence="10" id="KW-1185">Reference proteome</keyword>
<keyword evidence="4 7" id="KW-0812">Transmembrane</keyword>
<dbReference type="GO" id="GO:0005886">
    <property type="term" value="C:plasma membrane"/>
    <property type="evidence" value="ECO:0007669"/>
    <property type="project" value="UniProtKB-SubCell"/>
</dbReference>
<evidence type="ECO:0000256" key="5">
    <source>
        <dbReference type="ARBA" id="ARBA00022989"/>
    </source>
</evidence>
<dbReference type="EMBL" id="BMGC01000036">
    <property type="protein sequence ID" value="GGB43674.1"/>
    <property type="molecule type" value="Genomic_DNA"/>
</dbReference>
<feature type="transmembrane region" description="Helical" evidence="7">
    <location>
        <begin position="185"/>
        <end position="207"/>
    </location>
</feature>
<dbReference type="Pfam" id="PF07690">
    <property type="entry name" value="MFS_1"/>
    <property type="match status" value="1"/>
</dbReference>
<feature type="transmembrane region" description="Helical" evidence="7">
    <location>
        <begin position="287"/>
        <end position="310"/>
    </location>
</feature>
<evidence type="ECO:0000256" key="6">
    <source>
        <dbReference type="ARBA" id="ARBA00023136"/>
    </source>
</evidence>
<evidence type="ECO:0000256" key="3">
    <source>
        <dbReference type="ARBA" id="ARBA00022475"/>
    </source>
</evidence>
<feature type="transmembrane region" description="Helical" evidence="7">
    <location>
        <begin position="380"/>
        <end position="403"/>
    </location>
</feature>
<dbReference type="SUPFAM" id="SSF103473">
    <property type="entry name" value="MFS general substrate transporter"/>
    <property type="match status" value="1"/>
</dbReference>
<dbReference type="PROSITE" id="PS50850">
    <property type="entry name" value="MFS"/>
    <property type="match status" value="1"/>
</dbReference>
<dbReference type="InterPro" id="IPR011701">
    <property type="entry name" value="MFS"/>
</dbReference>
<feature type="transmembrane region" description="Helical" evidence="7">
    <location>
        <begin position="123"/>
        <end position="145"/>
    </location>
</feature>
<dbReference type="Proteomes" id="UP000621454">
    <property type="component" value="Unassembled WGS sequence"/>
</dbReference>
<reference evidence="9" key="2">
    <citation type="submission" date="2020-09" db="EMBL/GenBank/DDBJ databases">
        <authorList>
            <person name="Sun Q."/>
            <person name="Zhou Y."/>
        </authorList>
    </citation>
    <scope>NUCLEOTIDE SEQUENCE</scope>
    <source>
        <strain evidence="9">CGMCC 1.12827</strain>
    </source>
</reference>
<keyword evidence="5 7" id="KW-1133">Transmembrane helix</keyword>
<dbReference type="AlphaFoldDB" id="A0A916TG81"/>
<dbReference type="InterPro" id="IPR020846">
    <property type="entry name" value="MFS_dom"/>
</dbReference>
<comment type="subcellular location">
    <subcellularLocation>
        <location evidence="1">Cell membrane</location>
        <topology evidence="1">Multi-pass membrane protein</topology>
    </subcellularLocation>
</comment>
<dbReference type="InterPro" id="IPR036259">
    <property type="entry name" value="MFS_trans_sf"/>
</dbReference>
<dbReference type="Gene3D" id="1.20.1720.10">
    <property type="entry name" value="Multidrug resistance protein D"/>
    <property type="match status" value="1"/>
</dbReference>
<name>A0A916TG81_9ACTN</name>
<evidence type="ECO:0000313" key="9">
    <source>
        <dbReference type="EMBL" id="GGB43674.1"/>
    </source>
</evidence>
<dbReference type="CDD" id="cd17321">
    <property type="entry name" value="MFS_MMR_MDR_like"/>
    <property type="match status" value="1"/>
</dbReference>
<comment type="caution">
    <text evidence="9">The sequence shown here is derived from an EMBL/GenBank/DDBJ whole genome shotgun (WGS) entry which is preliminary data.</text>
</comment>
<feature type="transmembrane region" description="Helical" evidence="7">
    <location>
        <begin position="70"/>
        <end position="87"/>
    </location>
</feature>
<feature type="transmembrane region" description="Helical" evidence="7">
    <location>
        <begin position="249"/>
        <end position="266"/>
    </location>
</feature>
<dbReference type="GO" id="GO:0022857">
    <property type="term" value="F:transmembrane transporter activity"/>
    <property type="evidence" value="ECO:0007669"/>
    <property type="project" value="InterPro"/>
</dbReference>
<feature type="transmembrane region" description="Helical" evidence="7">
    <location>
        <begin position="157"/>
        <end position="179"/>
    </location>
</feature>
<gene>
    <name evidence="9" type="ORF">GCM10011489_33970</name>
</gene>
<accession>A0A916TG81</accession>
<feature type="transmembrane region" description="Helical" evidence="7">
    <location>
        <begin position="99"/>
        <end position="117"/>
    </location>
</feature>
<keyword evidence="3" id="KW-1003">Cell membrane</keyword>
<sequence>MSLTSLARRAQFPGRIPGMNVPRVPITTDTLILLAVLGCQLMVVVDATIVNVALPDIQHSLGFSTSNLSWVLNAYTLTFGGLLLLGARLGDIIGRRRTFLGGLALFVVASAVGGMAASEVGLLAARALQGVGAAISAPAALALLMTRFPEGAQRTRALALFTGVSIGGFSLGLVLGGALVQWLDWRWVFFVNVPIGVLVVAAGVLALPASGRGSGSFDLGGALTSTLGVGAIVYGLVNAAEYGWSRPATVGSLVFGAALLGAFVYTESRVAQPITPLRLFASISRSAAYLGRLVMVAGFMGMMFFLTQFMRDVLHYSPLQAGLAYLPMTAATFLSSQISARYLAHRFSTRTLLIASFAAASVGLFWLSTIGVHASYGSLVGPFVLVGAGGGAAFLALTTAALAGVRPEDAGAASGLVNTAQQLGGTVGLAVMVAVFGAATHGRPTGSVTAFADGVSTTVLVSAILVLAGLVLMALTQGERTHGDSVWPSRPSEYPTVVRCPGSVVGQPIPYRIVRWFQRITV</sequence>
<feature type="transmembrane region" description="Helical" evidence="7">
    <location>
        <begin position="352"/>
        <end position="374"/>
    </location>
</feature>
<keyword evidence="6 7" id="KW-0472">Membrane</keyword>
<dbReference type="PANTHER" id="PTHR42718">
    <property type="entry name" value="MAJOR FACILITATOR SUPERFAMILY MULTIDRUG TRANSPORTER MFSC"/>
    <property type="match status" value="1"/>
</dbReference>
<evidence type="ECO:0000259" key="8">
    <source>
        <dbReference type="PROSITE" id="PS50850"/>
    </source>
</evidence>
<evidence type="ECO:0000256" key="2">
    <source>
        <dbReference type="ARBA" id="ARBA00022448"/>
    </source>
</evidence>
<feature type="transmembrane region" description="Helical" evidence="7">
    <location>
        <begin position="322"/>
        <end position="340"/>
    </location>
</feature>
<evidence type="ECO:0000256" key="7">
    <source>
        <dbReference type="SAM" id="Phobius"/>
    </source>
</evidence>
<evidence type="ECO:0000256" key="1">
    <source>
        <dbReference type="ARBA" id="ARBA00004651"/>
    </source>
</evidence>
<organism evidence="9 10">
    <name type="scientific">Gordonia jinhuaensis</name>
    <dbReference type="NCBI Taxonomy" id="1517702"/>
    <lineage>
        <taxon>Bacteria</taxon>
        <taxon>Bacillati</taxon>
        <taxon>Actinomycetota</taxon>
        <taxon>Actinomycetes</taxon>
        <taxon>Mycobacteriales</taxon>
        <taxon>Gordoniaceae</taxon>
        <taxon>Gordonia</taxon>
    </lineage>
</organism>
<feature type="transmembrane region" description="Helical" evidence="7">
    <location>
        <begin position="219"/>
        <end position="237"/>
    </location>
</feature>
<keyword evidence="2" id="KW-0813">Transport</keyword>
<dbReference type="RefSeq" id="WP_188588036.1">
    <property type="nucleotide sequence ID" value="NZ_BMGC01000036.1"/>
</dbReference>
<proteinExistence type="predicted"/>
<protein>
    <submittedName>
        <fullName evidence="9">MFS transporter</fullName>
    </submittedName>
</protein>
<reference evidence="9" key="1">
    <citation type="journal article" date="2014" name="Int. J. Syst. Evol. Microbiol.">
        <title>Complete genome sequence of Corynebacterium casei LMG S-19264T (=DSM 44701T), isolated from a smear-ripened cheese.</title>
        <authorList>
            <consortium name="US DOE Joint Genome Institute (JGI-PGF)"/>
            <person name="Walter F."/>
            <person name="Albersmeier A."/>
            <person name="Kalinowski J."/>
            <person name="Ruckert C."/>
        </authorList>
    </citation>
    <scope>NUCLEOTIDE SEQUENCE</scope>
    <source>
        <strain evidence="9">CGMCC 1.12827</strain>
    </source>
</reference>
<evidence type="ECO:0000313" key="10">
    <source>
        <dbReference type="Proteomes" id="UP000621454"/>
    </source>
</evidence>
<feature type="domain" description="Major facilitator superfamily (MFS) profile" evidence="8">
    <location>
        <begin position="32"/>
        <end position="481"/>
    </location>
</feature>